<dbReference type="GO" id="GO:0016903">
    <property type="term" value="F:oxidoreductase activity, acting on the aldehyde or oxo group of donors"/>
    <property type="evidence" value="ECO:0007669"/>
    <property type="project" value="InterPro"/>
</dbReference>
<evidence type="ECO:0000256" key="1">
    <source>
        <dbReference type="ARBA" id="ARBA00023002"/>
    </source>
</evidence>
<protein>
    <submittedName>
        <fullName evidence="4">2-oxoacid:acceptor oxidoreductase family protein</fullName>
    </submittedName>
</protein>
<keyword evidence="2" id="KW-1133">Transmembrane helix</keyword>
<proteinExistence type="predicted"/>
<evidence type="ECO:0000313" key="5">
    <source>
        <dbReference type="Proteomes" id="UP000603434"/>
    </source>
</evidence>
<dbReference type="InterPro" id="IPR052554">
    <property type="entry name" value="2-oxoglutarate_synth_KorC"/>
</dbReference>
<gene>
    <name evidence="4" type="ORF">H8E23_13610</name>
</gene>
<accession>A0A8J6TJJ6</accession>
<evidence type="ECO:0000313" key="4">
    <source>
        <dbReference type="EMBL" id="MBC8362422.1"/>
    </source>
</evidence>
<dbReference type="EMBL" id="JACNJH010000190">
    <property type="protein sequence ID" value="MBC8362422.1"/>
    <property type="molecule type" value="Genomic_DNA"/>
</dbReference>
<dbReference type="Pfam" id="PF01558">
    <property type="entry name" value="POR"/>
    <property type="match status" value="1"/>
</dbReference>
<feature type="transmembrane region" description="Helical" evidence="2">
    <location>
        <begin position="133"/>
        <end position="153"/>
    </location>
</feature>
<keyword evidence="2" id="KW-0472">Membrane</keyword>
<dbReference type="Proteomes" id="UP000603434">
    <property type="component" value="Unassembled WGS sequence"/>
</dbReference>
<dbReference type="InterPro" id="IPR002869">
    <property type="entry name" value="Pyrv_flavodox_OxRed_cen"/>
</dbReference>
<feature type="transmembrane region" description="Helical" evidence="2">
    <location>
        <begin position="14"/>
        <end position="32"/>
    </location>
</feature>
<comment type="caution">
    <text evidence="4">The sequence shown here is derived from an EMBL/GenBank/DDBJ whole genome shotgun (WGS) entry which is preliminary data.</text>
</comment>
<dbReference type="PANTHER" id="PTHR42730">
    <property type="entry name" value="2-OXOGLUTARATE SYNTHASE SUBUNIT KORC"/>
    <property type="match status" value="1"/>
</dbReference>
<feature type="domain" description="Pyruvate/ketoisovalerate oxidoreductase catalytic" evidence="3">
    <location>
        <begin position="20"/>
        <end position="180"/>
    </location>
</feature>
<keyword evidence="1" id="KW-0560">Oxidoreductase</keyword>
<reference evidence="4 5" key="1">
    <citation type="submission" date="2020-08" db="EMBL/GenBank/DDBJ databases">
        <title>Bridging the membrane lipid divide: bacteria of the FCB group superphylum have the potential to synthesize archaeal ether lipids.</title>
        <authorList>
            <person name="Villanueva L."/>
            <person name="Von Meijenfeldt F.A.B."/>
            <person name="Westbye A.B."/>
            <person name="Yadav S."/>
            <person name="Hopmans E.C."/>
            <person name="Dutilh B.E."/>
            <person name="Sinninghe Damste J.S."/>
        </authorList>
    </citation>
    <scope>NUCLEOTIDE SEQUENCE [LARGE SCALE GENOMIC DNA]</scope>
    <source>
        <strain evidence="4">NIOZ-UU30</strain>
    </source>
</reference>
<dbReference type="SUPFAM" id="SSF53323">
    <property type="entry name" value="Pyruvate-ferredoxin oxidoreductase, PFOR, domain III"/>
    <property type="match status" value="1"/>
</dbReference>
<dbReference type="InterPro" id="IPR019752">
    <property type="entry name" value="Pyrv/ketoisovalerate_OxRed_cat"/>
</dbReference>
<dbReference type="PANTHER" id="PTHR42730:SF1">
    <property type="entry name" value="2-OXOGLUTARATE SYNTHASE SUBUNIT KORC"/>
    <property type="match status" value="1"/>
</dbReference>
<keyword evidence="2" id="KW-0812">Transmembrane</keyword>
<dbReference type="AlphaFoldDB" id="A0A8J6TJJ6"/>
<evidence type="ECO:0000256" key="2">
    <source>
        <dbReference type="SAM" id="Phobius"/>
    </source>
</evidence>
<sequence length="202" mass="21635">MTNTKHPGQKKTEIIITGFGGQGIILAGFILGKAAAIGDKMESTLIQSYGPESRGGSCSAQVVISRETIHYPYVTTPDILVCMSQSGYDKLSRQMKKNGILIIDQDLVRPARKPAGDFFSIPASRMAEEMGRIMMANIIMLGFFTAVTNVVSMDAAQKSVLESVPKGTEELNLKAFGKGSDYGRAVLKGRQKKATGQIGATA</sequence>
<dbReference type="Gene3D" id="3.40.920.10">
    <property type="entry name" value="Pyruvate-ferredoxin oxidoreductase, PFOR, domain III"/>
    <property type="match status" value="1"/>
</dbReference>
<organism evidence="4 5">
    <name type="scientific">Candidatus Desulfatibia profunda</name>
    <dbReference type="NCBI Taxonomy" id="2841695"/>
    <lineage>
        <taxon>Bacteria</taxon>
        <taxon>Pseudomonadati</taxon>
        <taxon>Thermodesulfobacteriota</taxon>
        <taxon>Desulfobacteria</taxon>
        <taxon>Desulfobacterales</taxon>
        <taxon>Desulfobacterales incertae sedis</taxon>
        <taxon>Candidatus Desulfatibia</taxon>
    </lineage>
</organism>
<name>A0A8J6TJJ6_9BACT</name>
<evidence type="ECO:0000259" key="3">
    <source>
        <dbReference type="Pfam" id="PF01558"/>
    </source>
</evidence>